<evidence type="ECO:0000313" key="4">
    <source>
        <dbReference type="Proteomes" id="UP000509545"/>
    </source>
</evidence>
<dbReference type="InterPro" id="IPR025209">
    <property type="entry name" value="DUF4209"/>
</dbReference>
<dbReference type="Pfam" id="PF24098">
    <property type="entry name" value="DUF7380"/>
    <property type="match status" value="1"/>
</dbReference>
<dbReference type="Proteomes" id="UP000509545">
    <property type="component" value="Chromosome"/>
</dbReference>
<sequence length="577" mass="63577">MASEEFAQARVLWLLSDLCSMMLNPSNPNEPLSPFAILEDKRSLDIADVTADELDFLEAVTDELSTGLVKARVAEVLWITPGRRHIKHAQAALAGYQTVPLDDDTWWRGGEDCWGRALMLAPRLGKAGKEIAEQLSNRLFEALDREFDTPSPMLAPIATLILEHRVVHSQAADLPSRLEKVGRDSERSGHILRARRCYELSMDAYRAAKDPVSSARMTAALANTWVAEAEVIGDGEGAQPLIALNNLEKALQIYRKVPQRFRDQLGITELLFRLPQRIADAGNRSVGMMRVISTPPTDISGFVNDALEKVSGKSPVEALRALATLYPFAKKEDARQAALNTLRVGLIGALTGATYLDKGGRVIAKTKPLSLGAETSQDNEERIWAEMVKNHAFTRNLTVQGGVIPALGVMQREHCYKEQDLVELAKASALVPPDRALMVGKGLYWGMAGDFGMAVHFLIPQLENIVRFHMKGAELKTSNTDLEGIENENGLSTLLDVDGVDAVFGGDIVFEMKALFCSAFGPNLRNTFAHGLMDDDDFYSADAVYAWWFMLRWVAMVYWAQPAVSHQAAAEEQQASV</sequence>
<dbReference type="InterPro" id="IPR055804">
    <property type="entry name" value="DUF7380"/>
</dbReference>
<dbReference type="Pfam" id="PF13910">
    <property type="entry name" value="DUF4209"/>
    <property type="match status" value="1"/>
</dbReference>
<evidence type="ECO:0000259" key="1">
    <source>
        <dbReference type="Pfam" id="PF13910"/>
    </source>
</evidence>
<keyword evidence="4" id="KW-1185">Reference proteome</keyword>
<reference evidence="3 4" key="1">
    <citation type="submission" date="2020-02" db="EMBL/GenBank/DDBJ databases">
        <authorList>
            <person name="Liang J."/>
        </authorList>
    </citation>
    <scope>NUCLEOTIDE SEQUENCE [LARGE SCALE GENOMIC DNA]</scope>
    <source>
        <strain evidence="3 4">L22-9</strain>
    </source>
</reference>
<dbReference type="KEGG" id="pbz:GN234_03015"/>
<dbReference type="EMBL" id="CP048810">
    <property type="protein sequence ID" value="QKS80974.1"/>
    <property type="molecule type" value="Genomic_DNA"/>
</dbReference>
<organism evidence="3 4">
    <name type="scientific">Pseudomonas bijieensis</name>
    <dbReference type="NCBI Taxonomy" id="2681983"/>
    <lineage>
        <taxon>Bacteria</taxon>
        <taxon>Pseudomonadati</taxon>
        <taxon>Pseudomonadota</taxon>
        <taxon>Gammaproteobacteria</taxon>
        <taxon>Pseudomonadales</taxon>
        <taxon>Pseudomonadaceae</taxon>
        <taxon>Pseudomonas</taxon>
    </lineage>
</organism>
<feature type="domain" description="DUF4209" evidence="1">
    <location>
        <begin position="462"/>
        <end position="551"/>
    </location>
</feature>
<dbReference type="AlphaFoldDB" id="A0A6N1C6V2"/>
<gene>
    <name evidence="3" type="ORF">GN234_03015</name>
</gene>
<proteinExistence type="predicted"/>
<dbReference type="RefSeq" id="WP_176687839.1">
    <property type="nucleotide sequence ID" value="NZ_CP048810.1"/>
</dbReference>
<name>A0A6N1C6V2_9PSED</name>
<evidence type="ECO:0000313" key="3">
    <source>
        <dbReference type="EMBL" id="QKS80974.1"/>
    </source>
</evidence>
<accession>A0A6N1C6V2</accession>
<feature type="domain" description="DUF7380" evidence="2">
    <location>
        <begin position="5"/>
        <end position="130"/>
    </location>
</feature>
<protein>
    <submittedName>
        <fullName evidence="3">DUF4209 domain-containing protein</fullName>
    </submittedName>
</protein>
<evidence type="ECO:0000259" key="2">
    <source>
        <dbReference type="Pfam" id="PF24098"/>
    </source>
</evidence>